<dbReference type="OrthoDB" id="8634323at2"/>
<keyword evidence="1" id="KW-0378">Hydrolase</keyword>
<dbReference type="Pfam" id="PF00077">
    <property type="entry name" value="RVP"/>
    <property type="match status" value="1"/>
</dbReference>
<evidence type="ECO:0000256" key="1">
    <source>
        <dbReference type="ARBA" id="ARBA00022801"/>
    </source>
</evidence>
<dbReference type="InterPro" id="IPR001969">
    <property type="entry name" value="Aspartic_peptidase_AS"/>
</dbReference>
<accession>A0A5E4SB28</accession>
<sequence>MYFNPVIRHIVSTFLSFLCAMPLLAQASSARCAAPWPSVQPLFESSIRYGDPSRKANPFITVRIGGKPARMLLDTGANRHVIWDARLLPAAVDTPVGSDVLSAIASSTSAKRLMLEVDDVEGHQVVQDFYVIDETPLLAEGFSGIVSPQYLADDKVTVLNFKDDCFFVSDRFDPTSAGRFEIADGTSLPNVHRVMAIAVGFKGGRIPVVVDSGADATTLATSLIQGAESGAIRRGTVDLLGQRIEGEARLRLVDLTINGRRIVRHPVAAQTQPHGGGMASLGAIGMDVLRNRIVFHDNERHRFAMIERLEVPPRQDMPWAP</sequence>
<feature type="chain" id="PRO_5023119759" description="Retropepsins domain-containing protein" evidence="2">
    <location>
        <begin position="28"/>
        <end position="321"/>
    </location>
</feature>
<keyword evidence="2" id="KW-0732">Signal</keyword>
<protein>
    <recommendedName>
        <fullName evidence="3">Retropepsins domain-containing protein</fullName>
    </recommendedName>
</protein>
<evidence type="ECO:0000256" key="2">
    <source>
        <dbReference type="SAM" id="SignalP"/>
    </source>
</evidence>
<evidence type="ECO:0000313" key="5">
    <source>
        <dbReference type="Proteomes" id="UP000337189"/>
    </source>
</evidence>
<dbReference type="PROSITE" id="PS00141">
    <property type="entry name" value="ASP_PROTEASE"/>
    <property type="match status" value="1"/>
</dbReference>
<dbReference type="Proteomes" id="UP000337189">
    <property type="component" value="Unassembled WGS sequence"/>
</dbReference>
<evidence type="ECO:0000313" key="4">
    <source>
        <dbReference type="EMBL" id="VVD72817.1"/>
    </source>
</evidence>
<dbReference type="AlphaFoldDB" id="A0A5E4SB28"/>
<proteinExistence type="predicted"/>
<gene>
    <name evidence="4" type="ORF">PCO31110_00699</name>
</gene>
<feature type="signal peptide" evidence="2">
    <location>
        <begin position="1"/>
        <end position="27"/>
    </location>
</feature>
<reference evidence="4 5" key="1">
    <citation type="submission" date="2019-08" db="EMBL/GenBank/DDBJ databases">
        <authorList>
            <person name="Peeters C."/>
        </authorList>
    </citation>
    <scope>NUCLEOTIDE SEQUENCE [LARGE SCALE GENOMIC DNA]</scope>
    <source>
        <strain evidence="4 5">LMG 31110</strain>
    </source>
</reference>
<dbReference type="GO" id="GO:0004190">
    <property type="term" value="F:aspartic-type endopeptidase activity"/>
    <property type="evidence" value="ECO:0007669"/>
    <property type="project" value="InterPro"/>
</dbReference>
<dbReference type="EMBL" id="CABPSJ010000001">
    <property type="protein sequence ID" value="VVD72817.1"/>
    <property type="molecule type" value="Genomic_DNA"/>
</dbReference>
<dbReference type="RefSeq" id="WP_150689630.1">
    <property type="nucleotide sequence ID" value="NZ_CABPSJ010000001.1"/>
</dbReference>
<name>A0A5E4SB28_9BURK</name>
<dbReference type="SUPFAM" id="SSF50630">
    <property type="entry name" value="Acid proteases"/>
    <property type="match status" value="1"/>
</dbReference>
<feature type="domain" description="Retropepsins" evidence="3">
    <location>
        <begin position="55"/>
        <end position="91"/>
    </location>
</feature>
<dbReference type="Gene3D" id="2.40.70.10">
    <property type="entry name" value="Acid Proteases"/>
    <property type="match status" value="2"/>
</dbReference>
<dbReference type="GO" id="GO:0006508">
    <property type="term" value="P:proteolysis"/>
    <property type="evidence" value="ECO:0007669"/>
    <property type="project" value="InterPro"/>
</dbReference>
<dbReference type="InterPro" id="IPR018061">
    <property type="entry name" value="Retropepsins"/>
</dbReference>
<evidence type="ECO:0000259" key="3">
    <source>
        <dbReference type="Pfam" id="PF00077"/>
    </source>
</evidence>
<dbReference type="InterPro" id="IPR021109">
    <property type="entry name" value="Peptidase_aspartic_dom_sf"/>
</dbReference>
<organism evidence="4 5">
    <name type="scientific">Pandoraea communis</name>
    <dbReference type="NCBI Taxonomy" id="2508297"/>
    <lineage>
        <taxon>Bacteria</taxon>
        <taxon>Pseudomonadati</taxon>
        <taxon>Pseudomonadota</taxon>
        <taxon>Betaproteobacteria</taxon>
        <taxon>Burkholderiales</taxon>
        <taxon>Burkholderiaceae</taxon>
        <taxon>Pandoraea</taxon>
    </lineage>
</organism>